<dbReference type="Proteomes" id="UP000694861">
    <property type="component" value="Linkage group LG5"/>
</dbReference>
<feature type="region of interest" description="Disordered" evidence="1">
    <location>
        <begin position="247"/>
        <end position="268"/>
    </location>
</feature>
<name>A0ABM1LQT6_PRUMU</name>
<reference evidence="3" key="2">
    <citation type="submission" date="2025-08" db="UniProtKB">
        <authorList>
            <consortium name="RefSeq"/>
        </authorList>
    </citation>
    <scope>IDENTIFICATION</scope>
</reference>
<evidence type="ECO:0000313" key="3">
    <source>
        <dbReference type="RefSeq" id="XP_016649763.1"/>
    </source>
</evidence>
<accession>A0ABM1LQT6</accession>
<organism evidence="2 3">
    <name type="scientific">Prunus mume</name>
    <name type="common">Japanese apricot</name>
    <name type="synonym">Armeniaca mume</name>
    <dbReference type="NCBI Taxonomy" id="102107"/>
    <lineage>
        <taxon>Eukaryota</taxon>
        <taxon>Viridiplantae</taxon>
        <taxon>Streptophyta</taxon>
        <taxon>Embryophyta</taxon>
        <taxon>Tracheophyta</taxon>
        <taxon>Spermatophyta</taxon>
        <taxon>Magnoliopsida</taxon>
        <taxon>eudicotyledons</taxon>
        <taxon>Gunneridae</taxon>
        <taxon>Pentapetalae</taxon>
        <taxon>rosids</taxon>
        <taxon>fabids</taxon>
        <taxon>Rosales</taxon>
        <taxon>Rosaceae</taxon>
        <taxon>Amygdaloideae</taxon>
        <taxon>Amygdaleae</taxon>
        <taxon>Prunus</taxon>
    </lineage>
</organism>
<protein>
    <submittedName>
        <fullName evidence="3">Uncharacterized protein LOC107881156</fullName>
    </submittedName>
</protein>
<evidence type="ECO:0000313" key="2">
    <source>
        <dbReference type="Proteomes" id="UP000694861"/>
    </source>
</evidence>
<dbReference type="GeneID" id="107881156"/>
<dbReference type="RefSeq" id="XP_016649763.1">
    <property type="nucleotide sequence ID" value="XM_016794277.1"/>
</dbReference>
<reference evidence="2" key="1">
    <citation type="journal article" date="2012" name="Nat. Commun.">
        <title>The genome of Prunus mume.</title>
        <authorList>
            <person name="Zhang Q."/>
            <person name="Chen W."/>
            <person name="Sun L."/>
            <person name="Zhao F."/>
            <person name="Huang B."/>
            <person name="Yang W."/>
            <person name="Tao Y."/>
            <person name="Wang J."/>
            <person name="Yuan Z."/>
            <person name="Fan G."/>
            <person name="Xing Z."/>
            <person name="Han C."/>
            <person name="Pan H."/>
            <person name="Zhong X."/>
            <person name="Shi W."/>
            <person name="Liang X."/>
            <person name="Du D."/>
            <person name="Sun F."/>
            <person name="Xu Z."/>
            <person name="Hao R."/>
            <person name="Lv T."/>
            <person name="Lv Y."/>
            <person name="Zheng Z."/>
            <person name="Sun M."/>
            <person name="Luo L."/>
            <person name="Cai M."/>
            <person name="Gao Y."/>
            <person name="Wang J."/>
            <person name="Yin Y."/>
            <person name="Xu X."/>
            <person name="Cheng T."/>
            <person name="Wang J."/>
        </authorList>
    </citation>
    <scope>NUCLEOTIDE SEQUENCE [LARGE SCALE GENOMIC DNA]</scope>
</reference>
<sequence length="268" mass="29264">MALRHSSSRRQVVDFCFLVPAEGGDQNFVDPAPNRGPNYIPDLNVSPPDATAPATEFVGEIERQNISRFTDYVVWYLGEYWSDDEVAEYRKILSGKSEAEIGNLDSIRIWNILTLRAEILKTLVAKGLVEAPIGSESDDVQFPPPQQLLPIPQQGWTASLNHAHIHCHVIAAAAGTDANFNGNNETMSDGRNYGVGYEKQSNVAKRKAVAVGGVDEDDPCCPYDLPKKKPSHGVGVLRIDEAKALARDKAPIDEAEEEGVSSDSDSSF</sequence>
<keyword evidence="2" id="KW-1185">Reference proteome</keyword>
<proteinExistence type="predicted"/>
<gene>
    <name evidence="3" type="primary">LOC107881156</name>
</gene>
<evidence type="ECO:0000256" key="1">
    <source>
        <dbReference type="SAM" id="MobiDB-lite"/>
    </source>
</evidence>